<sequence>MEPSRRSLIFRIAPALGVAAGSLAIPSIASADDPGLDEQGIHEGIDYIESIPDSALVSQEAFDSWKQENPVVSPRGAVGCGIAITTAFVSNALVVSKVLKIKAAIKAAGGAKKFADLLITGFKVAKAEGKSNSAAIKFAAQEAAAIGGSEALTAILEVLSVAGVAEKCFGVDL</sequence>
<accession>A0ABS4YJ47</accession>
<comment type="caution">
    <text evidence="2">The sequence shown here is derived from an EMBL/GenBank/DDBJ whole genome shotgun (WGS) entry which is preliminary data.</text>
</comment>
<protein>
    <submittedName>
        <fullName evidence="2">Uncharacterized protein</fullName>
    </submittedName>
</protein>
<reference evidence="2 3" key="1">
    <citation type="submission" date="2021-03" db="EMBL/GenBank/DDBJ databases">
        <title>Sequencing the genomes of 1000 actinobacteria strains.</title>
        <authorList>
            <person name="Klenk H.-P."/>
        </authorList>
    </citation>
    <scope>NUCLEOTIDE SEQUENCE [LARGE SCALE GENOMIC DNA]</scope>
    <source>
        <strain evidence="2 3">DSM 14564</strain>
    </source>
</reference>
<dbReference type="EMBL" id="JAGIOC010000001">
    <property type="protein sequence ID" value="MBP2408820.1"/>
    <property type="molecule type" value="Genomic_DNA"/>
</dbReference>
<feature type="signal peptide" evidence="1">
    <location>
        <begin position="1"/>
        <end position="31"/>
    </location>
</feature>
<keyword evidence="1" id="KW-0732">Signal</keyword>
<evidence type="ECO:0000313" key="2">
    <source>
        <dbReference type="EMBL" id="MBP2408820.1"/>
    </source>
</evidence>
<dbReference type="PROSITE" id="PS51318">
    <property type="entry name" value="TAT"/>
    <property type="match status" value="1"/>
</dbReference>
<name>A0ABS4YJ47_9MICO</name>
<dbReference type="Proteomes" id="UP000698222">
    <property type="component" value="Unassembled WGS sequence"/>
</dbReference>
<proteinExistence type="predicted"/>
<dbReference type="RefSeq" id="WP_209889831.1">
    <property type="nucleotide sequence ID" value="NZ_BAAAJV010000005.1"/>
</dbReference>
<feature type="chain" id="PRO_5046783042" evidence="1">
    <location>
        <begin position="32"/>
        <end position="173"/>
    </location>
</feature>
<evidence type="ECO:0000256" key="1">
    <source>
        <dbReference type="SAM" id="SignalP"/>
    </source>
</evidence>
<keyword evidence="3" id="KW-1185">Reference proteome</keyword>
<evidence type="ECO:0000313" key="3">
    <source>
        <dbReference type="Proteomes" id="UP000698222"/>
    </source>
</evidence>
<gene>
    <name evidence="2" type="ORF">JOF44_001723</name>
</gene>
<dbReference type="InterPro" id="IPR006311">
    <property type="entry name" value="TAT_signal"/>
</dbReference>
<organism evidence="2 3">
    <name type="scientific">Brachybacterium fresconis</name>
    <dbReference type="NCBI Taxonomy" id="173363"/>
    <lineage>
        <taxon>Bacteria</taxon>
        <taxon>Bacillati</taxon>
        <taxon>Actinomycetota</taxon>
        <taxon>Actinomycetes</taxon>
        <taxon>Micrococcales</taxon>
        <taxon>Dermabacteraceae</taxon>
        <taxon>Brachybacterium</taxon>
    </lineage>
</organism>